<protein>
    <submittedName>
        <fullName evidence="1">Uncharacterized protein</fullName>
    </submittedName>
</protein>
<reference evidence="1 2" key="1">
    <citation type="submission" date="2018-08" db="EMBL/GenBank/DDBJ databases">
        <title>Altererythrobacter sp.Ery1 and Ery12, the genome sequencing of novel strains in genus Alterythrobacter.</title>
        <authorList>
            <person name="Cheng H."/>
            <person name="Wu Y.-H."/>
            <person name="Fang C."/>
            <person name="Xu X.-W."/>
        </authorList>
    </citation>
    <scope>NUCLEOTIDE SEQUENCE [LARGE SCALE GENOMIC DNA]</scope>
    <source>
        <strain evidence="1 2">Ery1</strain>
    </source>
</reference>
<proteinExistence type="predicted"/>
<keyword evidence="2" id="KW-1185">Reference proteome</keyword>
<organism evidence="1 2">
    <name type="scientific">Pelagerythrobacter aerophilus</name>
    <dbReference type="NCBI Taxonomy" id="2306995"/>
    <lineage>
        <taxon>Bacteria</taxon>
        <taxon>Pseudomonadati</taxon>
        <taxon>Pseudomonadota</taxon>
        <taxon>Alphaproteobacteria</taxon>
        <taxon>Sphingomonadales</taxon>
        <taxon>Erythrobacteraceae</taxon>
        <taxon>Pelagerythrobacter</taxon>
    </lineage>
</organism>
<evidence type="ECO:0000313" key="1">
    <source>
        <dbReference type="EMBL" id="RIV79576.1"/>
    </source>
</evidence>
<comment type="caution">
    <text evidence="1">The sequence shown here is derived from an EMBL/GenBank/DDBJ whole genome shotgun (WGS) entry which is preliminary data.</text>
</comment>
<name>A0A418NJQ8_9SPHN</name>
<gene>
    <name evidence="1" type="ORF">D2V04_06290</name>
</gene>
<dbReference type="OrthoDB" id="7605430at2"/>
<dbReference type="AlphaFoldDB" id="A0A418NJQ8"/>
<evidence type="ECO:0000313" key="2">
    <source>
        <dbReference type="Proteomes" id="UP000285092"/>
    </source>
</evidence>
<dbReference type="RefSeq" id="WP_119512408.1">
    <property type="nucleotide sequence ID" value="NZ_QXFK01000014.1"/>
</dbReference>
<dbReference type="EMBL" id="QXFK01000014">
    <property type="protein sequence ID" value="RIV79576.1"/>
    <property type="molecule type" value="Genomic_DNA"/>
</dbReference>
<sequence length="172" mass="17111">MPAGVHAQIRLSVAASLTGANDLGSPKLRLDDITEALELTPGADALDKADLLFADARTLAASASEDLDLAGLLTDAFGATITAAEIVLIYVKAAAGNTNNVTVAPAAANGFNGPFLAAGDGVAVKPGEYSVFVSRTGWPVTAGTGDLLTIANSGAGTGVDYDIVVIGRTVAA</sequence>
<accession>A0A418NJQ8</accession>
<dbReference type="Proteomes" id="UP000285092">
    <property type="component" value="Unassembled WGS sequence"/>
</dbReference>